<evidence type="ECO:0000256" key="10">
    <source>
        <dbReference type="HAMAP-Rule" id="MF_00815"/>
    </source>
</evidence>
<proteinExistence type="inferred from homology"/>
<dbReference type="AlphaFoldDB" id="A0A136M102"/>
<dbReference type="InterPro" id="IPR035968">
    <property type="entry name" value="ATP_synth_F1_ATPase_gsu"/>
</dbReference>
<dbReference type="GO" id="GO:0046933">
    <property type="term" value="F:proton-transporting ATP synthase activity, rotational mechanism"/>
    <property type="evidence" value="ECO:0007669"/>
    <property type="project" value="UniProtKB-UniRule"/>
</dbReference>
<evidence type="ECO:0000256" key="3">
    <source>
        <dbReference type="ARBA" id="ARBA00007681"/>
    </source>
</evidence>
<accession>A0A136M102</accession>
<dbReference type="SUPFAM" id="SSF52943">
    <property type="entry name" value="ATP synthase (F1-ATPase), gamma subunit"/>
    <property type="match status" value="1"/>
</dbReference>
<evidence type="ECO:0000256" key="9">
    <source>
        <dbReference type="ARBA" id="ARBA00023310"/>
    </source>
</evidence>
<comment type="subunit">
    <text evidence="10">F-type ATPases have 2 components, CF(1) - the catalytic core - and CF(0) - the membrane proton channel. CF(1) has five subunits: alpha(3), beta(3), gamma(1), delta(1), epsilon(1). CF(0) has three main subunits: a, b and c.</text>
</comment>
<keyword evidence="8 10" id="KW-0139">CF(1)</keyword>
<reference evidence="11 12" key="1">
    <citation type="submission" date="2015-02" db="EMBL/GenBank/DDBJ databases">
        <title>Improved understanding of the partial-nitritation anammox process through 23 genomes representing the majority of the microbial community.</title>
        <authorList>
            <person name="Speth D.R."/>
            <person name="In T Zandt M."/>
            <person name="Guerrero Cruz S."/>
            <person name="Jetten M.S."/>
            <person name="Dutilh B.E."/>
        </authorList>
    </citation>
    <scope>NUCLEOTIDE SEQUENCE [LARGE SCALE GENOMIC DNA]</scope>
    <source>
        <strain evidence="11">OLB20</strain>
    </source>
</reference>
<keyword evidence="10" id="KW-1003">Cell membrane</keyword>
<dbReference type="GO" id="GO:0042777">
    <property type="term" value="P:proton motive force-driven plasma membrane ATP synthesis"/>
    <property type="evidence" value="ECO:0007669"/>
    <property type="project" value="UniProtKB-UniRule"/>
</dbReference>
<dbReference type="NCBIfam" id="TIGR01146">
    <property type="entry name" value="ATPsyn_F1gamma"/>
    <property type="match status" value="1"/>
</dbReference>
<evidence type="ECO:0000256" key="5">
    <source>
        <dbReference type="ARBA" id="ARBA00022781"/>
    </source>
</evidence>
<dbReference type="HAMAP" id="MF_00815">
    <property type="entry name" value="ATP_synth_gamma_bact"/>
    <property type="match status" value="1"/>
</dbReference>
<protein>
    <recommendedName>
        <fullName evidence="10">ATP synthase gamma chain</fullName>
    </recommendedName>
    <alternativeName>
        <fullName evidence="10">ATP synthase F1 sector gamma subunit</fullName>
    </alternativeName>
    <alternativeName>
        <fullName evidence="10">F-ATPase gamma subunit</fullName>
    </alternativeName>
</protein>
<name>A0A136M102_9BACT</name>
<dbReference type="Proteomes" id="UP000070457">
    <property type="component" value="Unassembled WGS sequence"/>
</dbReference>
<dbReference type="Gene3D" id="1.10.287.80">
    <property type="entry name" value="ATP synthase, gamma subunit, helix hairpin domain"/>
    <property type="match status" value="2"/>
</dbReference>
<keyword evidence="4 10" id="KW-0813">Transport</keyword>
<dbReference type="GO" id="GO:0005524">
    <property type="term" value="F:ATP binding"/>
    <property type="evidence" value="ECO:0007669"/>
    <property type="project" value="UniProtKB-UniRule"/>
</dbReference>
<comment type="function">
    <text evidence="1 10">Produces ATP from ADP in the presence of a proton gradient across the membrane. The gamma chain is believed to be important in regulating ATPase activity and the flow of protons through the CF(0) complex.</text>
</comment>
<comment type="subcellular location">
    <subcellularLocation>
        <location evidence="10">Cell membrane</location>
        <topology evidence="10">Peripheral membrane protein</topology>
    </subcellularLocation>
    <subcellularLocation>
        <location evidence="2">Membrane</location>
        <topology evidence="2">Peripheral membrane protein</topology>
    </subcellularLocation>
</comment>
<dbReference type="PANTHER" id="PTHR11693:SF22">
    <property type="entry name" value="ATP SYNTHASE SUBUNIT GAMMA, MITOCHONDRIAL"/>
    <property type="match status" value="1"/>
</dbReference>
<evidence type="ECO:0000313" key="11">
    <source>
        <dbReference type="EMBL" id="KXK27575.1"/>
    </source>
</evidence>
<evidence type="ECO:0000256" key="4">
    <source>
        <dbReference type="ARBA" id="ARBA00022448"/>
    </source>
</evidence>
<keyword evidence="7 10" id="KW-0472">Membrane</keyword>
<keyword evidence="6 10" id="KW-0406">Ion transport</keyword>
<dbReference type="GO" id="GO:0005886">
    <property type="term" value="C:plasma membrane"/>
    <property type="evidence" value="ECO:0007669"/>
    <property type="project" value="UniProtKB-SubCell"/>
</dbReference>
<evidence type="ECO:0000256" key="8">
    <source>
        <dbReference type="ARBA" id="ARBA00023196"/>
    </source>
</evidence>
<evidence type="ECO:0000256" key="7">
    <source>
        <dbReference type="ARBA" id="ARBA00023136"/>
    </source>
</evidence>
<keyword evidence="9 10" id="KW-0066">ATP synthesis</keyword>
<dbReference type="Gene3D" id="3.40.1380.10">
    <property type="match status" value="1"/>
</dbReference>
<gene>
    <name evidence="10 11" type="primary">atpG</name>
    <name evidence="11" type="ORF">TR69_WS6001000019</name>
</gene>
<evidence type="ECO:0000256" key="2">
    <source>
        <dbReference type="ARBA" id="ARBA00004170"/>
    </source>
</evidence>
<dbReference type="Pfam" id="PF00231">
    <property type="entry name" value="ATP-synt"/>
    <property type="match status" value="1"/>
</dbReference>
<dbReference type="PRINTS" id="PR00126">
    <property type="entry name" value="ATPASEGAMMA"/>
</dbReference>
<dbReference type="CDD" id="cd12151">
    <property type="entry name" value="F1-ATPase_gamma"/>
    <property type="match status" value="1"/>
</dbReference>
<comment type="caution">
    <text evidence="11">The sequence shown here is derived from an EMBL/GenBank/DDBJ whole genome shotgun (WGS) entry which is preliminary data.</text>
</comment>
<keyword evidence="5 10" id="KW-0375">Hydrogen ion transport</keyword>
<evidence type="ECO:0000313" key="12">
    <source>
        <dbReference type="Proteomes" id="UP000070457"/>
    </source>
</evidence>
<evidence type="ECO:0000256" key="6">
    <source>
        <dbReference type="ARBA" id="ARBA00023065"/>
    </source>
</evidence>
<dbReference type="STRING" id="1617426.TR69_WS6001000019"/>
<dbReference type="EMBL" id="JYNZ01000001">
    <property type="protein sequence ID" value="KXK27575.1"/>
    <property type="molecule type" value="Genomic_DNA"/>
</dbReference>
<dbReference type="InterPro" id="IPR023632">
    <property type="entry name" value="ATP_synth_F1_gsu_CS"/>
</dbReference>
<dbReference type="InterPro" id="IPR000131">
    <property type="entry name" value="ATP_synth_F1_gsu"/>
</dbReference>
<organism evidence="11 12">
    <name type="scientific">candidate division WS6 bacterium OLB20</name>
    <dbReference type="NCBI Taxonomy" id="1617426"/>
    <lineage>
        <taxon>Bacteria</taxon>
        <taxon>Candidatus Dojkabacteria</taxon>
    </lineage>
</organism>
<sequence>MAVNTKEIKSRIKSVKNTKKITRAMQMIAAVKMRKAVEAAVAMRVYATLASDLLENLGSQGLTHPMMKDKKEGRSLMILVTSNRGLCGSYNSNVLKTAARLIDEQEEKPIIIAIGKKAANFARKRGLDLQAVYEKMSENFSFEDVLPITSEIIRQFTAGAVRKVDILYTNYVSGLVQEVAGKQVLPVKPEHIAEVVADIQSTAGAADETSDIAERYSLDEYDFEPGKQALLNYVIPLLVEVQVYHAVLESVASEHSSRMLAMKNATEAAGEMIDDLTLVFNKGRQAAITQEIAEITSGANALEQA</sequence>
<dbReference type="PATRIC" id="fig|1617426.3.peg.20"/>
<dbReference type="GO" id="GO:0045259">
    <property type="term" value="C:proton-transporting ATP synthase complex"/>
    <property type="evidence" value="ECO:0007669"/>
    <property type="project" value="UniProtKB-KW"/>
</dbReference>
<evidence type="ECO:0000256" key="1">
    <source>
        <dbReference type="ARBA" id="ARBA00003456"/>
    </source>
</evidence>
<comment type="similarity">
    <text evidence="3 10">Belongs to the ATPase gamma chain family.</text>
</comment>
<dbReference type="PANTHER" id="PTHR11693">
    <property type="entry name" value="ATP SYNTHASE GAMMA CHAIN"/>
    <property type="match status" value="1"/>
</dbReference>
<dbReference type="PROSITE" id="PS00153">
    <property type="entry name" value="ATPASE_GAMMA"/>
    <property type="match status" value="1"/>
</dbReference>